<evidence type="ECO:0000256" key="1">
    <source>
        <dbReference type="ARBA" id="ARBA00000274"/>
    </source>
</evidence>
<dbReference type="Proteomes" id="UP001501508">
    <property type="component" value="Unassembled WGS sequence"/>
</dbReference>
<reference evidence="4" key="1">
    <citation type="journal article" date="2019" name="Int. J. Syst. Evol. Microbiol.">
        <title>The Global Catalogue of Microorganisms (GCM) 10K type strain sequencing project: providing services to taxonomists for standard genome sequencing and annotation.</title>
        <authorList>
            <consortium name="The Broad Institute Genomics Platform"/>
            <consortium name="The Broad Institute Genome Sequencing Center for Infectious Disease"/>
            <person name="Wu L."/>
            <person name="Ma J."/>
        </authorList>
    </citation>
    <scope>NUCLEOTIDE SEQUENCE [LARGE SCALE GENOMIC DNA]</scope>
    <source>
        <strain evidence="4">JCM 31920</strain>
    </source>
</reference>
<dbReference type="PANTHER" id="PTHR43393">
    <property type="entry name" value="CYTOKININ RIBOSIDE 5'-MONOPHOSPHATE PHOSPHORIBOHYDROLASE"/>
    <property type="match status" value="1"/>
</dbReference>
<dbReference type="EMBL" id="BAABEY010000011">
    <property type="protein sequence ID" value="GAA4435103.1"/>
    <property type="molecule type" value="Genomic_DNA"/>
</dbReference>
<sequence length="256" mass="28769">MDKKDNGNAGTMDLSLLNMGNPEDEQRIRNAFADRNWSEIKSSDSWVVFRVMSEFVDGFDKLAKIGPCVSIFGSARTKSDHQYYKIAEEIAAQLVRKGYGVITGGGPGIMEAGNKGAHSEGGKSVGLNIKLPFEQHDNPYIDRDKSIDFDFFFVRKVMFVKYSQGFIVLPGGFGTLDELFEALTLIQTRKIARFPLVLVGKSYWTGLVDWLYQTMEVKEQNISPGDIKLMSIVDTADEAVDVIEKFYSKYLLKPNF</sequence>
<dbReference type="NCBIfam" id="TIGR00730">
    <property type="entry name" value="Rossman fold protein, TIGR00730 family"/>
    <property type="match status" value="1"/>
</dbReference>
<keyword evidence="2" id="KW-0203">Cytokinin biosynthesis</keyword>
<dbReference type="Gene3D" id="3.40.50.450">
    <property type="match status" value="1"/>
</dbReference>
<dbReference type="EC" id="3.2.2.n1" evidence="2"/>
<comment type="similarity">
    <text evidence="2">Belongs to the LOG family.</text>
</comment>
<dbReference type="InterPro" id="IPR005269">
    <property type="entry name" value="LOG"/>
</dbReference>
<dbReference type="SUPFAM" id="SSF102405">
    <property type="entry name" value="MCP/YpsA-like"/>
    <property type="match status" value="1"/>
</dbReference>
<dbReference type="PANTHER" id="PTHR43393:SF3">
    <property type="entry name" value="LYSINE DECARBOXYLASE-LIKE PROTEIN"/>
    <property type="match status" value="1"/>
</dbReference>
<accession>A0ABP8LRR9</accession>
<dbReference type="Pfam" id="PF03641">
    <property type="entry name" value="Lysine_decarbox"/>
    <property type="match status" value="1"/>
</dbReference>
<gene>
    <name evidence="3" type="ORF">GCM10023091_11000</name>
</gene>
<proteinExistence type="inferred from homology"/>
<evidence type="ECO:0000313" key="3">
    <source>
        <dbReference type="EMBL" id="GAA4435103.1"/>
    </source>
</evidence>
<comment type="catalytic activity">
    <reaction evidence="1">
        <text>AMP + H2O = D-ribose 5-phosphate + adenine</text>
        <dbReference type="Rhea" id="RHEA:20129"/>
        <dbReference type="ChEBI" id="CHEBI:15377"/>
        <dbReference type="ChEBI" id="CHEBI:16708"/>
        <dbReference type="ChEBI" id="CHEBI:78346"/>
        <dbReference type="ChEBI" id="CHEBI:456215"/>
        <dbReference type="EC" id="3.2.2.4"/>
    </reaction>
</comment>
<dbReference type="InterPro" id="IPR031100">
    <property type="entry name" value="LOG_fam"/>
</dbReference>
<comment type="caution">
    <text evidence="3">The sequence shown here is derived from an EMBL/GenBank/DDBJ whole genome shotgun (WGS) entry which is preliminary data.</text>
</comment>
<organism evidence="3 4">
    <name type="scientific">Ravibacter arvi</name>
    <dbReference type="NCBI Taxonomy" id="2051041"/>
    <lineage>
        <taxon>Bacteria</taxon>
        <taxon>Pseudomonadati</taxon>
        <taxon>Bacteroidota</taxon>
        <taxon>Cytophagia</taxon>
        <taxon>Cytophagales</taxon>
        <taxon>Spirosomataceae</taxon>
        <taxon>Ravibacter</taxon>
    </lineage>
</organism>
<evidence type="ECO:0000256" key="2">
    <source>
        <dbReference type="RuleBase" id="RU363015"/>
    </source>
</evidence>
<dbReference type="InterPro" id="IPR052341">
    <property type="entry name" value="LOG_family_nucleotidases"/>
</dbReference>
<keyword evidence="4" id="KW-1185">Reference proteome</keyword>
<keyword evidence="2" id="KW-0378">Hydrolase</keyword>
<protein>
    <recommendedName>
        <fullName evidence="2">Cytokinin riboside 5'-monophosphate phosphoribohydrolase</fullName>
        <ecNumber evidence="2">3.2.2.n1</ecNumber>
    </recommendedName>
</protein>
<evidence type="ECO:0000313" key="4">
    <source>
        <dbReference type="Proteomes" id="UP001501508"/>
    </source>
</evidence>
<name>A0ABP8LRR9_9BACT</name>